<dbReference type="SUPFAM" id="SSF103473">
    <property type="entry name" value="MFS general substrate transporter"/>
    <property type="match status" value="1"/>
</dbReference>
<evidence type="ECO:0000313" key="21">
    <source>
        <dbReference type="EMBL" id="ORE19460.1"/>
    </source>
</evidence>
<comment type="catalytic activity">
    <reaction evidence="7">
        <text>L-alpha-aminoacyl-L-lysine(out) = L-alpha-aminoacyl-L-lysine(in)</text>
        <dbReference type="Rhea" id="RHEA:79383"/>
        <dbReference type="ChEBI" id="CHEBI:229966"/>
    </reaction>
</comment>
<evidence type="ECO:0000256" key="8">
    <source>
        <dbReference type="ARBA" id="ARBA00044898"/>
    </source>
</evidence>
<feature type="transmembrane region" description="Helical" evidence="19">
    <location>
        <begin position="94"/>
        <end position="116"/>
    </location>
</feature>
<protein>
    <recommendedName>
        <fullName evidence="15">Lysosomal dipeptide transporter MFSD1</fullName>
    </recommendedName>
    <alternativeName>
        <fullName evidence="16">Major facilitator superfamily domain-containing protein 1</fullName>
    </alternativeName>
</protein>
<dbReference type="PANTHER" id="PTHR23512:SF12">
    <property type="entry name" value="TRANSPORTER, PUTATIVE (AFU_ORTHOLOGUE AFUA_4G00260)-RELATED"/>
    <property type="match status" value="1"/>
</dbReference>
<evidence type="ECO:0000256" key="12">
    <source>
        <dbReference type="ARBA" id="ARBA00044912"/>
    </source>
</evidence>
<evidence type="ECO:0000256" key="15">
    <source>
        <dbReference type="ARBA" id="ARBA00044985"/>
    </source>
</evidence>
<organism evidence="21 22">
    <name type="scientific">Rhizopus microsporus</name>
    <dbReference type="NCBI Taxonomy" id="58291"/>
    <lineage>
        <taxon>Eukaryota</taxon>
        <taxon>Fungi</taxon>
        <taxon>Fungi incertae sedis</taxon>
        <taxon>Mucoromycota</taxon>
        <taxon>Mucoromycotina</taxon>
        <taxon>Mucoromycetes</taxon>
        <taxon>Mucorales</taxon>
        <taxon>Mucorineae</taxon>
        <taxon>Rhizopodaceae</taxon>
        <taxon>Rhizopus</taxon>
    </lineage>
</organism>
<comment type="catalytic activity">
    <reaction evidence="2">
        <text>L-lysyl-L-alanine(out) = L-lysyl-L-alanine(in)</text>
        <dbReference type="Rhea" id="RHEA:79399"/>
        <dbReference type="ChEBI" id="CHEBI:229954"/>
    </reaction>
</comment>
<comment type="catalytic activity">
    <reaction evidence="4">
        <text>L-alpha-aminoacyl-L-arginine(out) = L-alpha-aminoacyl-L-arginine(in)</text>
        <dbReference type="Rhea" id="RHEA:79367"/>
        <dbReference type="ChEBI" id="CHEBI:229968"/>
    </reaction>
</comment>
<comment type="subcellular location">
    <subcellularLocation>
        <location evidence="1">Membrane</location>
        <topology evidence="1">Multi-pass membrane protein</topology>
    </subcellularLocation>
</comment>
<dbReference type="EMBL" id="KV921310">
    <property type="protein sequence ID" value="ORE19460.1"/>
    <property type="molecule type" value="Genomic_DNA"/>
</dbReference>
<feature type="transmembrane region" description="Helical" evidence="19">
    <location>
        <begin position="216"/>
        <end position="238"/>
    </location>
</feature>
<comment type="catalytic activity">
    <reaction evidence="9">
        <text>L-arginyl-L-alpha-amino acid(out) = L-arginyl-L-alpha-amino acid(in)</text>
        <dbReference type="Rhea" id="RHEA:79371"/>
        <dbReference type="ChEBI" id="CHEBI:84315"/>
    </reaction>
</comment>
<accession>A0A1X0S581</accession>
<proteinExistence type="predicted"/>
<keyword evidence="19" id="KW-1133">Transmembrane helix</keyword>
<evidence type="ECO:0000256" key="19">
    <source>
        <dbReference type="SAM" id="Phobius"/>
    </source>
</evidence>
<feature type="transmembrane region" description="Helical" evidence="19">
    <location>
        <begin position="266"/>
        <end position="288"/>
    </location>
</feature>
<reference evidence="21 22" key="1">
    <citation type="journal article" date="2016" name="Proc. Natl. Acad. Sci. U.S.A.">
        <title>Lipid metabolic changes in an early divergent fungus govern the establishment of a mutualistic symbiosis with endobacteria.</title>
        <authorList>
            <person name="Lastovetsky O.A."/>
            <person name="Gaspar M.L."/>
            <person name="Mondo S.J."/>
            <person name="LaButti K.M."/>
            <person name="Sandor L."/>
            <person name="Grigoriev I.V."/>
            <person name="Henry S.A."/>
            <person name="Pawlowska T.E."/>
        </authorList>
    </citation>
    <scope>NUCLEOTIDE SEQUENCE [LARGE SCALE GENOMIC DNA]</scope>
    <source>
        <strain evidence="21 22">ATCC 11559</strain>
    </source>
</reference>
<comment type="catalytic activity">
    <reaction evidence="11">
        <text>L-arginyl-glycine(out) = L-arginyl-glycine(in)</text>
        <dbReference type="Rhea" id="RHEA:79391"/>
        <dbReference type="ChEBI" id="CHEBI:229955"/>
    </reaction>
</comment>
<evidence type="ECO:0000256" key="6">
    <source>
        <dbReference type="ARBA" id="ARBA00044891"/>
    </source>
</evidence>
<comment type="catalytic activity">
    <reaction evidence="10">
        <text>L-lysyl-L-lysine(out) = L-lysyl-L-lysine(in)</text>
        <dbReference type="Rhea" id="RHEA:79403"/>
        <dbReference type="ChEBI" id="CHEBI:229956"/>
    </reaction>
</comment>
<evidence type="ECO:0000256" key="2">
    <source>
        <dbReference type="ARBA" id="ARBA00044876"/>
    </source>
</evidence>
<comment type="catalytic activity">
    <reaction evidence="12">
        <text>L-histidyl-L-alpha-amino acid(out) = L-histidyl-L-alpha-amino acid(in)</text>
        <dbReference type="Rhea" id="RHEA:79379"/>
        <dbReference type="ChEBI" id="CHEBI:229964"/>
    </reaction>
</comment>
<feature type="transmembrane region" description="Helical" evidence="19">
    <location>
        <begin position="122"/>
        <end position="141"/>
    </location>
</feature>
<evidence type="ECO:0000256" key="4">
    <source>
        <dbReference type="ARBA" id="ARBA00044881"/>
    </source>
</evidence>
<gene>
    <name evidence="21" type="ORF">BCV71DRAFT_226311</name>
</gene>
<dbReference type="Gene3D" id="1.20.1250.20">
    <property type="entry name" value="MFS general substrate transporter like domains"/>
    <property type="match status" value="2"/>
</dbReference>
<feature type="transmembrane region" description="Helical" evidence="19">
    <location>
        <begin position="433"/>
        <end position="451"/>
    </location>
</feature>
<dbReference type="Proteomes" id="UP000242381">
    <property type="component" value="Unassembled WGS sequence"/>
</dbReference>
<comment type="function">
    <text evidence="17">Lysosomal dipeptide uniporter that selectively exports lysine, arginine or histidine-containing dipeptides with a net positive charge from the lysosome lumen into the cytosol. Could play a role in a specific type of protein O-glycosylation indirectly regulating macrophages migration and tissue invasion. Also essential for liver homeostasis.</text>
</comment>
<dbReference type="VEuPathDB" id="FungiDB:BCV72DRAFT_200890"/>
<evidence type="ECO:0000256" key="11">
    <source>
        <dbReference type="ARBA" id="ARBA00044903"/>
    </source>
</evidence>
<evidence type="ECO:0000256" key="7">
    <source>
        <dbReference type="ARBA" id="ARBA00044893"/>
    </source>
</evidence>
<comment type="catalytic activity">
    <reaction evidence="3">
        <text>L-histidyl-glycine(out) = L-histidyl-glycine(in)</text>
        <dbReference type="Rhea" id="RHEA:79395"/>
        <dbReference type="ChEBI" id="CHEBI:229957"/>
    </reaction>
</comment>
<name>A0A1X0S581_RHIZD</name>
<dbReference type="InterPro" id="IPR020846">
    <property type="entry name" value="MFS_dom"/>
</dbReference>
<dbReference type="InterPro" id="IPR011701">
    <property type="entry name" value="MFS"/>
</dbReference>
<evidence type="ECO:0000256" key="3">
    <source>
        <dbReference type="ARBA" id="ARBA00044878"/>
    </source>
</evidence>
<feature type="transmembrane region" description="Helical" evidence="19">
    <location>
        <begin position="308"/>
        <end position="331"/>
    </location>
</feature>
<feature type="transmembrane region" description="Helical" evidence="19">
    <location>
        <begin position="481"/>
        <end position="503"/>
    </location>
</feature>
<evidence type="ECO:0000256" key="9">
    <source>
        <dbReference type="ARBA" id="ARBA00044899"/>
    </source>
</evidence>
<dbReference type="GO" id="GO:0022857">
    <property type="term" value="F:transmembrane transporter activity"/>
    <property type="evidence" value="ECO:0007669"/>
    <property type="project" value="InterPro"/>
</dbReference>
<keyword evidence="19" id="KW-0812">Transmembrane</keyword>
<comment type="catalytic activity">
    <reaction evidence="5">
        <text>L-alpha-aminoacyl-L-histidine(out) = L-alpha-aminoacyl-L-histidine(in)</text>
        <dbReference type="Rhea" id="RHEA:79375"/>
        <dbReference type="ChEBI" id="CHEBI:229967"/>
    </reaction>
</comment>
<keyword evidence="19" id="KW-0472">Membrane</keyword>
<evidence type="ECO:0000256" key="5">
    <source>
        <dbReference type="ARBA" id="ARBA00044884"/>
    </source>
</evidence>
<feature type="domain" description="Major facilitator superfamily (MFS) profile" evidence="20">
    <location>
        <begin position="58"/>
        <end position="456"/>
    </location>
</feature>
<feature type="transmembrane region" description="Helical" evidence="19">
    <location>
        <begin position="363"/>
        <end position="388"/>
    </location>
</feature>
<sequence length="504" mass="55355">MTGEKTPLLPKQDFGYRDINSDDVSSSSMSTKVDVQQIDYVNPTNQLSDQPWKYKLVALLCAMFLAVGSHFSAHTLGAMKSIIKKEFNISNSQYGTIQSSVSVVNTVLPLIGGIFVDAFGTIPGSIVTTVLIAMGNILVAASTSTTSLSTMIFGRVLYGIGSGTVVIVQETILSQWFKGRSLAAVIALMMTISRLSSFLAQATVVPIASWLGWYGYGFWFSAFLCIFSFLINLIYIVLLKRVSSNQQDCQVQRSVHRRKSFSWSKLMYLPHSFWLIASMEFMLGGGWGCFLHINSEYVKFRFGFNDRTAAGIASVAQVLPIFLMPILGIFADRYGKRTWMMIGSGASFLLALLLLEYTPIHPIVGMISFSVSLALGPVALVSSVPLILPLSLVGTGMGLIKSGTNVGASILDILTGLLQDHDAHRGYGSVIKLFIIIVTLSILSGITLLVLNRIMYDNLLDAASSAETKQEQLTERLKSNYFYAGLYIVLVIVSWIMFIRFIFK</sequence>
<dbReference type="AlphaFoldDB" id="A0A1X0S581"/>
<evidence type="ECO:0000256" key="14">
    <source>
        <dbReference type="ARBA" id="ARBA00044924"/>
    </source>
</evidence>
<comment type="catalytic activity">
    <reaction evidence="14">
        <text>L-lysyl-glycine(out) = L-lysyl-glycine(in)</text>
        <dbReference type="Rhea" id="RHEA:79407"/>
        <dbReference type="ChEBI" id="CHEBI:191202"/>
    </reaction>
</comment>
<comment type="subunit">
    <text evidence="18">Homodimer. Interacts with lysosomal protein GLMP (via lumenal domain); the interaction starts while both proteins are still in the endoplasmic reticulum and is required for stabilization of MFSD1 in lysosomes but has no direct effect on its targeting to lysosomes or transporter activity.</text>
</comment>
<feature type="transmembrane region" description="Helical" evidence="19">
    <location>
        <begin position="338"/>
        <end position="357"/>
    </location>
</feature>
<evidence type="ECO:0000259" key="20">
    <source>
        <dbReference type="PROSITE" id="PS50850"/>
    </source>
</evidence>
<comment type="catalytic activity">
    <reaction evidence="8">
        <text>L-aspartyl-L-lysine(out) = L-aspartyl-L-lysine(in)</text>
        <dbReference type="Rhea" id="RHEA:79411"/>
        <dbReference type="ChEBI" id="CHEBI:229953"/>
    </reaction>
</comment>
<dbReference type="PROSITE" id="PS50850">
    <property type="entry name" value="MFS"/>
    <property type="match status" value="1"/>
</dbReference>
<evidence type="ECO:0000256" key="18">
    <source>
        <dbReference type="ARBA" id="ARBA00046376"/>
    </source>
</evidence>
<dbReference type="InterPro" id="IPR052187">
    <property type="entry name" value="MFSD1"/>
</dbReference>
<feature type="transmembrane region" description="Helical" evidence="19">
    <location>
        <begin position="182"/>
        <end position="204"/>
    </location>
</feature>
<dbReference type="OMA" id="KIIQLPW"/>
<dbReference type="InterPro" id="IPR036259">
    <property type="entry name" value="MFS_trans_sf"/>
</dbReference>
<comment type="catalytic activity">
    <reaction evidence="13">
        <text>L-alanyl-L-lysine(out) = L-alanyl-L-lysine(in)</text>
        <dbReference type="Rhea" id="RHEA:79415"/>
        <dbReference type="ChEBI" id="CHEBI:192470"/>
    </reaction>
</comment>
<comment type="catalytic activity">
    <reaction evidence="6">
        <text>L-lysyl-L-alpha-amino acid(out) = L-lysyl-L-alpha-amino acid(in)</text>
        <dbReference type="Rhea" id="RHEA:79387"/>
        <dbReference type="ChEBI" id="CHEBI:229965"/>
    </reaction>
</comment>
<dbReference type="PANTHER" id="PTHR23512">
    <property type="entry name" value="MAJOR FACILITATOR SUPERFAMILY DOMAIN-CONTAINING PROTEIN 1"/>
    <property type="match status" value="1"/>
</dbReference>
<dbReference type="Pfam" id="PF07690">
    <property type="entry name" value="MFS_1"/>
    <property type="match status" value="2"/>
</dbReference>
<evidence type="ECO:0000256" key="17">
    <source>
        <dbReference type="ARBA" id="ARBA00045709"/>
    </source>
</evidence>
<evidence type="ECO:0000256" key="1">
    <source>
        <dbReference type="ARBA" id="ARBA00004141"/>
    </source>
</evidence>
<feature type="transmembrane region" description="Helical" evidence="19">
    <location>
        <begin position="54"/>
        <end position="73"/>
    </location>
</feature>
<evidence type="ECO:0000256" key="13">
    <source>
        <dbReference type="ARBA" id="ARBA00044919"/>
    </source>
</evidence>
<evidence type="ECO:0000313" key="22">
    <source>
        <dbReference type="Proteomes" id="UP000242381"/>
    </source>
</evidence>
<dbReference type="GO" id="GO:0016020">
    <property type="term" value="C:membrane"/>
    <property type="evidence" value="ECO:0007669"/>
    <property type="project" value="UniProtKB-SubCell"/>
</dbReference>
<evidence type="ECO:0000256" key="10">
    <source>
        <dbReference type="ARBA" id="ARBA00044900"/>
    </source>
</evidence>
<evidence type="ECO:0000256" key="16">
    <source>
        <dbReference type="ARBA" id="ARBA00045018"/>
    </source>
</evidence>